<protein>
    <submittedName>
        <fullName evidence="1">Adenosine deaminase</fullName>
    </submittedName>
</protein>
<evidence type="ECO:0000313" key="1">
    <source>
        <dbReference type="EMBL" id="KAI4467379.1"/>
    </source>
</evidence>
<keyword evidence="2" id="KW-1185">Reference proteome</keyword>
<dbReference type="Proteomes" id="UP001056778">
    <property type="component" value="Chromosome 2"/>
</dbReference>
<accession>A0ACB9TKP1</accession>
<organism evidence="1 2">
    <name type="scientific">Holotrichia oblita</name>
    <name type="common">Chafer beetle</name>
    <dbReference type="NCBI Taxonomy" id="644536"/>
    <lineage>
        <taxon>Eukaryota</taxon>
        <taxon>Metazoa</taxon>
        <taxon>Ecdysozoa</taxon>
        <taxon>Arthropoda</taxon>
        <taxon>Hexapoda</taxon>
        <taxon>Insecta</taxon>
        <taxon>Pterygota</taxon>
        <taxon>Neoptera</taxon>
        <taxon>Endopterygota</taxon>
        <taxon>Coleoptera</taxon>
        <taxon>Polyphaga</taxon>
        <taxon>Scarabaeiformia</taxon>
        <taxon>Scarabaeidae</taxon>
        <taxon>Melolonthinae</taxon>
        <taxon>Holotrichia</taxon>
    </lineage>
</organism>
<reference evidence="1" key="1">
    <citation type="submission" date="2022-04" db="EMBL/GenBank/DDBJ databases">
        <title>Chromosome-scale genome assembly of Holotrichia oblita Faldermann.</title>
        <authorList>
            <person name="Rongchong L."/>
        </authorList>
    </citation>
    <scope>NUCLEOTIDE SEQUENCE</scope>
    <source>
        <strain evidence="1">81SQS9</strain>
    </source>
</reference>
<dbReference type="EMBL" id="CM043016">
    <property type="protein sequence ID" value="KAI4467379.1"/>
    <property type="molecule type" value="Genomic_DNA"/>
</dbReference>
<sequence length="254" mass="29608">MRLLVGQLVSVLALLMLACHLLGSLSMLLLEGIIRKAAVQVLMVRSSSSSSEEEENEPILNQLIVELHQHRQKNELFLENVVPNYTAAVFREHFRVEREMLRDLGITFMESEWYPKTETRFDKLSAEHSLWIFCWFASHEAVGFRDVADRFNIAISTLPLLIFNVSHFLSNLSPTVIKWPTENEQDEISRDFVQMGFVERVIGCVDGVHFRIERPVNDADSYYNRKKYFSIQALDRSKNLLCRYYFLHLNYDNG</sequence>
<evidence type="ECO:0000313" key="2">
    <source>
        <dbReference type="Proteomes" id="UP001056778"/>
    </source>
</evidence>
<gene>
    <name evidence="1" type="ORF">MML48_2g00007706</name>
</gene>
<name>A0ACB9TKP1_HOLOL</name>
<comment type="caution">
    <text evidence="1">The sequence shown here is derived from an EMBL/GenBank/DDBJ whole genome shotgun (WGS) entry which is preliminary data.</text>
</comment>
<proteinExistence type="predicted"/>